<dbReference type="Pfam" id="PF00069">
    <property type="entry name" value="Pkinase"/>
    <property type="match status" value="1"/>
</dbReference>
<evidence type="ECO:0000256" key="5">
    <source>
        <dbReference type="ARBA" id="ARBA00022840"/>
    </source>
</evidence>
<dbReference type="GO" id="GO:0004691">
    <property type="term" value="F:cAMP-dependent protein kinase activity"/>
    <property type="evidence" value="ECO:0007669"/>
    <property type="project" value="TreeGrafter"/>
</dbReference>
<evidence type="ECO:0000313" key="7">
    <source>
        <dbReference type="EMBL" id="CAE0334041.1"/>
    </source>
</evidence>
<dbReference type="GO" id="GO:0005952">
    <property type="term" value="C:cAMP-dependent protein kinase complex"/>
    <property type="evidence" value="ECO:0007669"/>
    <property type="project" value="TreeGrafter"/>
</dbReference>
<name>A0A7S3IVQ6_9SPIT</name>
<dbReference type="SUPFAM" id="SSF56112">
    <property type="entry name" value="Protein kinase-like (PK-like)"/>
    <property type="match status" value="1"/>
</dbReference>
<dbReference type="GO" id="GO:0005524">
    <property type="term" value="F:ATP binding"/>
    <property type="evidence" value="ECO:0007669"/>
    <property type="project" value="UniProtKB-KW"/>
</dbReference>
<keyword evidence="2" id="KW-0808">Transferase</keyword>
<dbReference type="AlphaFoldDB" id="A0A7S3IVQ6"/>
<evidence type="ECO:0000256" key="3">
    <source>
        <dbReference type="ARBA" id="ARBA00022741"/>
    </source>
</evidence>
<evidence type="ECO:0000259" key="6">
    <source>
        <dbReference type="PROSITE" id="PS50011"/>
    </source>
</evidence>
<dbReference type="SMART" id="SM00220">
    <property type="entry name" value="S_TKc"/>
    <property type="match status" value="1"/>
</dbReference>
<evidence type="ECO:0000256" key="2">
    <source>
        <dbReference type="ARBA" id="ARBA00022679"/>
    </source>
</evidence>
<dbReference type="PANTHER" id="PTHR24353:SF37">
    <property type="entry name" value="CAMP-DEPENDENT PROTEIN KINASE CATALYTIC SUBUNIT PRKX"/>
    <property type="match status" value="1"/>
</dbReference>
<keyword evidence="4" id="KW-0418">Kinase</keyword>
<dbReference type="InterPro" id="IPR000719">
    <property type="entry name" value="Prot_kinase_dom"/>
</dbReference>
<dbReference type="EMBL" id="HBIH01036665">
    <property type="protein sequence ID" value="CAE0334041.1"/>
    <property type="molecule type" value="Transcribed_RNA"/>
</dbReference>
<reference evidence="7" key="1">
    <citation type="submission" date="2021-01" db="EMBL/GenBank/DDBJ databases">
        <authorList>
            <person name="Corre E."/>
            <person name="Pelletier E."/>
            <person name="Niang G."/>
            <person name="Scheremetjew M."/>
            <person name="Finn R."/>
            <person name="Kale V."/>
            <person name="Holt S."/>
            <person name="Cochrane G."/>
            <person name="Meng A."/>
            <person name="Brown T."/>
            <person name="Cohen L."/>
        </authorList>
    </citation>
    <scope>NUCLEOTIDE SEQUENCE</scope>
    <source>
        <strain evidence="7">S3</strain>
    </source>
</reference>
<protein>
    <recommendedName>
        <fullName evidence="6">Protein kinase domain-containing protein</fullName>
    </recommendedName>
</protein>
<proteinExistence type="predicted"/>
<dbReference type="InterPro" id="IPR011009">
    <property type="entry name" value="Kinase-like_dom_sf"/>
</dbReference>
<keyword evidence="3" id="KW-0547">Nucleotide-binding</keyword>
<evidence type="ECO:0000256" key="1">
    <source>
        <dbReference type="ARBA" id="ARBA00022527"/>
    </source>
</evidence>
<gene>
    <name evidence="7" type="ORF">SINC0208_LOCUS14679</name>
</gene>
<sequence>MISSDGYLKLIDFGFAKVVTKRTYTICGTPEYIAPEILLNQGHGKAVDWWTLGILLYEMLAGYPPFQDDDPMNIYRKIINTKPRYPDGFDSKLKSLVKHLLRRELSKRYGNLKNGANDIKEHRFFDDIDYNELLLCKYKPPYIPSSTELKQTETNWEKEKVNGVKAVPSSEDPFHDW</sequence>
<keyword evidence="5" id="KW-0067">ATP-binding</keyword>
<dbReference type="PROSITE" id="PS50011">
    <property type="entry name" value="PROTEIN_KINASE_DOM"/>
    <property type="match status" value="1"/>
</dbReference>
<dbReference type="PANTHER" id="PTHR24353">
    <property type="entry name" value="CYCLIC NUCLEOTIDE-DEPENDENT PROTEIN KINASE"/>
    <property type="match status" value="1"/>
</dbReference>
<keyword evidence="1" id="KW-0723">Serine/threonine-protein kinase</keyword>
<dbReference type="Gene3D" id="1.10.510.10">
    <property type="entry name" value="Transferase(Phosphotransferase) domain 1"/>
    <property type="match status" value="1"/>
</dbReference>
<feature type="domain" description="Protein kinase" evidence="6">
    <location>
        <begin position="1"/>
        <end position="125"/>
    </location>
</feature>
<evidence type="ECO:0000256" key="4">
    <source>
        <dbReference type="ARBA" id="ARBA00022777"/>
    </source>
</evidence>
<organism evidence="7">
    <name type="scientific">Strombidium inclinatum</name>
    <dbReference type="NCBI Taxonomy" id="197538"/>
    <lineage>
        <taxon>Eukaryota</taxon>
        <taxon>Sar</taxon>
        <taxon>Alveolata</taxon>
        <taxon>Ciliophora</taxon>
        <taxon>Intramacronucleata</taxon>
        <taxon>Spirotrichea</taxon>
        <taxon>Oligotrichia</taxon>
        <taxon>Strombidiidae</taxon>
        <taxon>Strombidium</taxon>
    </lineage>
</organism>
<accession>A0A7S3IVQ6</accession>